<dbReference type="Gene3D" id="2.60.200.40">
    <property type="match status" value="1"/>
</dbReference>
<dbReference type="InterPro" id="IPR050187">
    <property type="entry name" value="Lipid_Phosphate_FormReg"/>
</dbReference>
<keyword evidence="3 6" id="KW-0418">Kinase</keyword>
<comment type="caution">
    <text evidence="6">The sequence shown here is derived from an EMBL/GenBank/DDBJ whole genome shotgun (WGS) entry which is preliminary data.</text>
</comment>
<name>A0A831WW32_PROAE</name>
<feature type="domain" description="DAGKc" evidence="5">
    <location>
        <begin position="2"/>
        <end position="111"/>
    </location>
</feature>
<accession>A0A831WW32</accession>
<evidence type="ECO:0000256" key="4">
    <source>
        <dbReference type="ARBA" id="ARBA00022840"/>
    </source>
</evidence>
<keyword evidence="2" id="KW-0547">Nucleotide-binding</keyword>
<gene>
    <name evidence="6" type="ORF">ENN50_09165</name>
</gene>
<evidence type="ECO:0000256" key="1">
    <source>
        <dbReference type="ARBA" id="ARBA00022679"/>
    </source>
</evidence>
<evidence type="ECO:0000256" key="2">
    <source>
        <dbReference type="ARBA" id="ARBA00022741"/>
    </source>
</evidence>
<dbReference type="InterPro" id="IPR017438">
    <property type="entry name" value="ATP-NAD_kinase_N"/>
</dbReference>
<proteinExistence type="predicted"/>
<dbReference type="PROSITE" id="PS50146">
    <property type="entry name" value="DAGK"/>
    <property type="match status" value="1"/>
</dbReference>
<dbReference type="GO" id="GO:0004143">
    <property type="term" value="F:ATP-dependent diacylglycerol kinase activity"/>
    <property type="evidence" value="ECO:0007669"/>
    <property type="project" value="TreeGrafter"/>
</dbReference>
<dbReference type="EMBL" id="DSBW01000205">
    <property type="protein sequence ID" value="HED31824.1"/>
    <property type="molecule type" value="Genomic_DNA"/>
</dbReference>
<dbReference type="SUPFAM" id="SSF111331">
    <property type="entry name" value="NAD kinase/diacylglycerol kinase-like"/>
    <property type="match status" value="1"/>
</dbReference>
<keyword evidence="1" id="KW-0808">Transferase</keyword>
<dbReference type="PANTHER" id="PTHR12358:SF106">
    <property type="entry name" value="LIPID KINASE YEGS"/>
    <property type="match status" value="1"/>
</dbReference>
<dbReference type="PANTHER" id="PTHR12358">
    <property type="entry name" value="SPHINGOSINE KINASE"/>
    <property type="match status" value="1"/>
</dbReference>
<dbReference type="Proteomes" id="UP000886335">
    <property type="component" value="Unassembled WGS sequence"/>
</dbReference>
<protein>
    <submittedName>
        <fullName evidence="6">Diacylglycerol kinase family lipid kinase</fullName>
    </submittedName>
</protein>
<keyword evidence="4" id="KW-0067">ATP-binding</keyword>
<evidence type="ECO:0000256" key="3">
    <source>
        <dbReference type="ARBA" id="ARBA00022777"/>
    </source>
</evidence>
<evidence type="ECO:0000259" key="5">
    <source>
        <dbReference type="PROSITE" id="PS50146"/>
    </source>
</evidence>
<dbReference type="SMART" id="SM00046">
    <property type="entry name" value="DAGKc"/>
    <property type="match status" value="1"/>
</dbReference>
<organism evidence="6">
    <name type="scientific">Prosthecochloris aestuarii</name>
    <dbReference type="NCBI Taxonomy" id="1102"/>
    <lineage>
        <taxon>Bacteria</taxon>
        <taxon>Pseudomonadati</taxon>
        <taxon>Chlorobiota</taxon>
        <taxon>Chlorobiia</taxon>
        <taxon>Chlorobiales</taxon>
        <taxon>Chlorobiaceae</taxon>
        <taxon>Prosthecochloris</taxon>
    </lineage>
</organism>
<dbReference type="InterPro" id="IPR001206">
    <property type="entry name" value="Diacylglycerol_kinase_cat_dom"/>
</dbReference>
<reference evidence="6" key="1">
    <citation type="journal article" date="2020" name="mSystems">
        <title>Genome- and Community-Level Interaction Insights into Carbon Utilization and Element Cycling Functions of Hydrothermarchaeota in Hydrothermal Sediment.</title>
        <authorList>
            <person name="Zhou Z."/>
            <person name="Liu Y."/>
            <person name="Xu W."/>
            <person name="Pan J."/>
            <person name="Luo Z.H."/>
            <person name="Li M."/>
        </authorList>
    </citation>
    <scope>NUCLEOTIDE SEQUENCE [LARGE SCALE GENOMIC DNA]</scope>
    <source>
        <strain evidence="6">SpSt-1181</strain>
    </source>
</reference>
<dbReference type="Pfam" id="PF00781">
    <property type="entry name" value="DAGK_cat"/>
    <property type="match status" value="1"/>
</dbReference>
<dbReference type="InterPro" id="IPR045540">
    <property type="entry name" value="YegS/DAGK_C"/>
</dbReference>
<dbReference type="Gene3D" id="3.40.50.10330">
    <property type="entry name" value="Probable inorganic polyphosphate/atp-NAD kinase, domain 1"/>
    <property type="match status" value="1"/>
</dbReference>
<dbReference type="InterPro" id="IPR016064">
    <property type="entry name" value="NAD/diacylglycerol_kinase_sf"/>
</dbReference>
<dbReference type="GO" id="GO:0005886">
    <property type="term" value="C:plasma membrane"/>
    <property type="evidence" value="ECO:0007669"/>
    <property type="project" value="TreeGrafter"/>
</dbReference>
<dbReference type="Pfam" id="PF19279">
    <property type="entry name" value="YegS_C"/>
    <property type="match status" value="1"/>
</dbReference>
<evidence type="ECO:0000313" key="6">
    <source>
        <dbReference type="EMBL" id="HED31824.1"/>
    </source>
</evidence>
<dbReference type="AlphaFoldDB" id="A0A831WW32"/>
<dbReference type="GO" id="GO:0005524">
    <property type="term" value="F:ATP binding"/>
    <property type="evidence" value="ECO:0007669"/>
    <property type="project" value="UniProtKB-KW"/>
</dbReference>
<sequence length="299" mass="32492">MKSSTEAVFIVNPQARRGKGILTAESLQRQMSQEISTRLLVTRCPGDAFRLAREVLDTARLVVACGGDGTAHEVARAMAGLPVPMGVLPAGTANDFVKSYRPATVAELASAPWFPADLGRVRLDDGSRHLFINSCGIGLTGRIAARVAAGRFITGQSRYAYALFRELLGYAAVKMHITLKTPQGTEVIDEPVFAFSVGNGMVEGGRFMIAPFARIEDGLLDVCILRSIPPVSFLPLALKYMKGTQTEDSMIVYRKVSSVELVLPEPQVMHMDGEVYRDISGRLRIDVMPGALRLIGQRL</sequence>